<organism evidence="1 2">
    <name type="scientific">Fimbriimonas ginsengisoli Gsoil 348</name>
    <dbReference type="NCBI Taxonomy" id="661478"/>
    <lineage>
        <taxon>Bacteria</taxon>
        <taxon>Bacillati</taxon>
        <taxon>Armatimonadota</taxon>
        <taxon>Fimbriimonadia</taxon>
        <taxon>Fimbriimonadales</taxon>
        <taxon>Fimbriimonadaceae</taxon>
        <taxon>Fimbriimonas</taxon>
    </lineage>
</organism>
<sequence length="120" mass="14184">MSKKAFAMALIEVFLDPSYDPALHGSQLDPRRLSRLSGNKSFDLVVPVRSIGFDHRLWKGIAEAESYEVNRTWQAPVRKPRTLSLFERRHLAMLQLFRRHRRGRRRYEDADATFWWKLGT</sequence>
<dbReference type="KEGG" id="fgi:OP10G_1834"/>
<gene>
    <name evidence="1" type="ORF">OP10G_1834</name>
</gene>
<reference evidence="1 2" key="1">
    <citation type="journal article" date="2014" name="PLoS ONE">
        <title>The first complete genome sequence of the class fimbriimonadia in the phylum armatimonadetes.</title>
        <authorList>
            <person name="Hu Z.Y."/>
            <person name="Wang Y.Z."/>
            <person name="Im W.T."/>
            <person name="Wang S.Y."/>
            <person name="Zhao G.P."/>
            <person name="Zheng H.J."/>
            <person name="Quan Z.X."/>
        </authorList>
    </citation>
    <scope>NUCLEOTIDE SEQUENCE [LARGE SCALE GENOMIC DNA]</scope>
    <source>
        <strain evidence="1">Gsoil 348</strain>
    </source>
</reference>
<dbReference type="Proteomes" id="UP000027982">
    <property type="component" value="Chromosome"/>
</dbReference>
<evidence type="ECO:0000313" key="1">
    <source>
        <dbReference type="EMBL" id="AIE85202.1"/>
    </source>
</evidence>
<dbReference type="AlphaFoldDB" id="A0A068NPA3"/>
<proteinExistence type="predicted"/>
<protein>
    <submittedName>
        <fullName evidence="1">Uncharacterized protein</fullName>
    </submittedName>
</protein>
<evidence type="ECO:0000313" key="2">
    <source>
        <dbReference type="Proteomes" id="UP000027982"/>
    </source>
</evidence>
<dbReference type="HOGENOM" id="CLU_2046191_0_0_0"/>
<accession>A0A068NPA3</accession>
<dbReference type="STRING" id="661478.OP10G_1834"/>
<keyword evidence="2" id="KW-1185">Reference proteome</keyword>
<dbReference type="EMBL" id="CP007139">
    <property type="protein sequence ID" value="AIE85202.1"/>
    <property type="molecule type" value="Genomic_DNA"/>
</dbReference>
<name>A0A068NPA3_FIMGI</name>